<evidence type="ECO:0000313" key="4">
    <source>
        <dbReference type="Proteomes" id="UP000515125"/>
    </source>
</evidence>
<dbReference type="InterPro" id="IPR001148">
    <property type="entry name" value="CA_dom"/>
</dbReference>
<evidence type="ECO:0000313" key="5">
    <source>
        <dbReference type="RefSeq" id="XP_026192118.1"/>
    </source>
</evidence>
<dbReference type="RefSeq" id="XP_026192118.1">
    <property type="nucleotide sequence ID" value="XM_026336333.1"/>
</dbReference>
<evidence type="ECO:0000256" key="1">
    <source>
        <dbReference type="SAM" id="Phobius"/>
    </source>
</evidence>
<keyword evidence="4" id="KW-1185">Reference proteome</keyword>
<dbReference type="InterPro" id="IPR036398">
    <property type="entry name" value="CA_dom_sf"/>
</dbReference>
<dbReference type="SMART" id="SM01057">
    <property type="entry name" value="Carb_anhydrase"/>
    <property type="match status" value="1"/>
</dbReference>
<protein>
    <submittedName>
        <fullName evidence="5">Uncharacterized protein LOC34618811</fullName>
    </submittedName>
</protein>
<organism evidence="4 5">
    <name type="scientific">Cyclospora cayetanensis</name>
    <dbReference type="NCBI Taxonomy" id="88456"/>
    <lineage>
        <taxon>Eukaryota</taxon>
        <taxon>Sar</taxon>
        <taxon>Alveolata</taxon>
        <taxon>Apicomplexa</taxon>
        <taxon>Conoidasida</taxon>
        <taxon>Coccidia</taxon>
        <taxon>Eucoccidiorida</taxon>
        <taxon>Eimeriorina</taxon>
        <taxon>Eimeriidae</taxon>
        <taxon>Cyclospora</taxon>
    </lineage>
</organism>
<keyword evidence="1" id="KW-0812">Transmembrane</keyword>
<dbReference type="PANTHER" id="PTHR18952:SF276">
    <property type="entry name" value="CHROMOSOME UNDETERMINED SCAFFOLD_53, WHOLE GENOME SHOTGUN SEQUENCE"/>
    <property type="match status" value="1"/>
</dbReference>
<keyword evidence="1" id="KW-0472">Membrane</keyword>
<feature type="domain" description="Alpha-carbonic anhydrase" evidence="3">
    <location>
        <begin position="96"/>
        <end position="432"/>
    </location>
</feature>
<dbReference type="GO" id="GO:0006730">
    <property type="term" value="P:one-carbon metabolic process"/>
    <property type="evidence" value="ECO:0007669"/>
    <property type="project" value="TreeGrafter"/>
</dbReference>
<proteinExistence type="predicted"/>
<sequence length="497" mass="55892">MQLPCLLFALIFPVLIHRVESGRWSSKTNSLLSPDYLSALGAQEAAKRASSSHKATAKLREETLAAHSLVQQWVEKHHRVATAKGTIPQLGVHPEHEWDYKEHGADWNQGKCKTGTRQSPVDLHIEGLEEPSQKNMMQLYMGAFSGGQGSPRPSRLWKKGDFFYTYPSQLSNVLLYRTEKVFQLRSSGKGFVPLGALFGSDTTEMFVAHQILFHSPSEHTFQGEANRREIEMQIWHYSNDLLSMEASKSVNLTTLPYMGLFAQSSVNLPEVESVILENNRSGKDPELPSSHWRVISLTFMSEELDQASLEELRGLPSERLLRSLLMAEGQSNESNGDSVLLELPHTLNLQSLMMMLQLTNEEFFAYDGSHTMPGCEENVRWYVARQPLPVATDTMLRFYKMLNPKSMKSVKEKDGNFRQLQNVEGNMHNDGNVFLVQGFPLQVLIADSLGFINMSDPAEISASSFEGWFQESHATLSVPAWTVFWAVGVLALVTAIR</sequence>
<dbReference type="AlphaFoldDB" id="A0A6P6RW56"/>
<dbReference type="SUPFAM" id="SSF51069">
    <property type="entry name" value="Carbonic anhydrase"/>
    <property type="match status" value="1"/>
</dbReference>
<dbReference type="InterPro" id="IPR023561">
    <property type="entry name" value="Carbonic_anhydrase_a-class"/>
</dbReference>
<keyword evidence="1" id="KW-1133">Transmembrane helix</keyword>
<feature type="transmembrane region" description="Helical" evidence="1">
    <location>
        <begin position="478"/>
        <end position="496"/>
    </location>
</feature>
<accession>A0A6P6RW56</accession>
<gene>
    <name evidence="5" type="primary">LOC34618811</name>
</gene>
<dbReference type="GeneID" id="34618811"/>
<dbReference type="GO" id="GO:0008270">
    <property type="term" value="F:zinc ion binding"/>
    <property type="evidence" value="ECO:0007669"/>
    <property type="project" value="InterPro"/>
</dbReference>
<reference evidence="5" key="1">
    <citation type="submission" date="2025-08" db="UniProtKB">
        <authorList>
            <consortium name="RefSeq"/>
        </authorList>
    </citation>
    <scope>IDENTIFICATION</scope>
</reference>
<dbReference type="Pfam" id="PF00194">
    <property type="entry name" value="Carb_anhydrase"/>
    <property type="match status" value="1"/>
</dbReference>
<evidence type="ECO:0000259" key="3">
    <source>
        <dbReference type="PROSITE" id="PS51144"/>
    </source>
</evidence>
<dbReference type="Gene3D" id="3.10.200.10">
    <property type="entry name" value="Alpha carbonic anhydrase"/>
    <property type="match status" value="1"/>
</dbReference>
<name>A0A6P6RW56_9EIME</name>
<dbReference type="PANTHER" id="PTHR18952">
    <property type="entry name" value="CARBONIC ANHYDRASE"/>
    <property type="match status" value="1"/>
</dbReference>
<dbReference type="PROSITE" id="PS51144">
    <property type="entry name" value="ALPHA_CA_2"/>
    <property type="match status" value="1"/>
</dbReference>
<keyword evidence="2" id="KW-0732">Signal</keyword>
<evidence type="ECO:0000256" key="2">
    <source>
        <dbReference type="SAM" id="SignalP"/>
    </source>
</evidence>
<dbReference type="Proteomes" id="UP000515125">
    <property type="component" value="Unplaced"/>
</dbReference>
<dbReference type="OrthoDB" id="429145at2759"/>
<dbReference type="GO" id="GO:0004089">
    <property type="term" value="F:carbonate dehydratase activity"/>
    <property type="evidence" value="ECO:0007669"/>
    <property type="project" value="InterPro"/>
</dbReference>
<feature type="signal peptide" evidence="2">
    <location>
        <begin position="1"/>
        <end position="21"/>
    </location>
</feature>
<feature type="chain" id="PRO_5028193184" evidence="2">
    <location>
        <begin position="22"/>
        <end position="497"/>
    </location>
</feature>